<protein>
    <recommendedName>
        <fullName evidence="1">F-box domain-containing protein</fullName>
    </recommendedName>
</protein>
<organism evidence="2 3">
    <name type="scientific">Rhizoctonia solani</name>
    <dbReference type="NCBI Taxonomy" id="456999"/>
    <lineage>
        <taxon>Eukaryota</taxon>
        <taxon>Fungi</taxon>
        <taxon>Dikarya</taxon>
        <taxon>Basidiomycota</taxon>
        <taxon>Agaricomycotina</taxon>
        <taxon>Agaricomycetes</taxon>
        <taxon>Cantharellales</taxon>
        <taxon>Ceratobasidiaceae</taxon>
        <taxon>Rhizoctonia</taxon>
    </lineage>
</organism>
<proteinExistence type="predicted"/>
<feature type="domain" description="F-box" evidence="1">
    <location>
        <begin position="24"/>
        <end position="76"/>
    </location>
</feature>
<dbReference type="EMBL" id="CAJMXA010000158">
    <property type="protein sequence ID" value="CAE6419146.1"/>
    <property type="molecule type" value="Genomic_DNA"/>
</dbReference>
<comment type="caution">
    <text evidence="2">The sequence shown here is derived from an EMBL/GenBank/DDBJ whole genome shotgun (WGS) entry which is preliminary data.</text>
</comment>
<name>A0A8H2XB53_9AGAM</name>
<accession>A0A8H2XB53</accession>
<dbReference type="Gene3D" id="3.80.10.10">
    <property type="entry name" value="Ribonuclease Inhibitor"/>
    <property type="match status" value="1"/>
</dbReference>
<evidence type="ECO:0000259" key="1">
    <source>
        <dbReference type="Pfam" id="PF12937"/>
    </source>
</evidence>
<dbReference type="PANTHER" id="PTHR38926">
    <property type="entry name" value="F-BOX DOMAIN CONTAINING PROTEIN, EXPRESSED"/>
    <property type="match status" value="1"/>
</dbReference>
<dbReference type="InterPro" id="IPR032675">
    <property type="entry name" value="LRR_dom_sf"/>
</dbReference>
<gene>
    <name evidence="2" type="ORF">RDB_LOCUS9965</name>
</gene>
<dbReference type="Pfam" id="PF12937">
    <property type="entry name" value="F-box-like"/>
    <property type="match status" value="1"/>
</dbReference>
<dbReference type="Proteomes" id="UP000663853">
    <property type="component" value="Unassembled WGS sequence"/>
</dbReference>
<dbReference type="AlphaFoldDB" id="A0A8H2XB53"/>
<evidence type="ECO:0000313" key="3">
    <source>
        <dbReference type="Proteomes" id="UP000663853"/>
    </source>
</evidence>
<reference evidence="2" key="1">
    <citation type="submission" date="2021-01" db="EMBL/GenBank/DDBJ databases">
        <authorList>
            <person name="Kaushik A."/>
        </authorList>
    </citation>
    <scope>NUCLEOTIDE SEQUENCE</scope>
    <source>
        <strain evidence="2">AG6-10EEA</strain>
    </source>
</reference>
<sequence>MPSTRQSAKRQKSELHNQHQPIFKLPPEVLSQIFVFSSRFWDWEFDPESCQGVIPAVCRRWRKVALDTAALWTRIGIADPAISLHRAALHLSRCGPTSQLELMIDLFGHSWDVLEEGATEECVRRANYVFSFITDRGGVTSRWKRCSIQTTRLHAYLAILQFLESSNFPSLEYLEVVYSQSPQIWEVEQAGVSEILESTPRLLFRDPPPKLKTVRLLGVPNSYIFGHAAHPQFTGLTHLQLGLVAQDHELWHLNGLLAANPQLKALSLCSVSMVDGADSAPPDGELAVRQFPKVHLHNLQSLCLPDIDSAPWALSILMMLDAPNVDALRIGYAGDPEGREDYRRLLFYVAWSREAPPAKDQPYFPNLTHLSYESDGDPIGDLQLLLSAYPTLQSLEIPLHPCVEPVLKKAKPWMVPNLKRLRVLWANSLTELKKTVVARHKAKLRLESVEVVCSKPIPNKKPNDKKKLEELVNLVVVESGEELKDLIWRY</sequence>
<dbReference type="PANTHER" id="PTHR38926:SF72">
    <property type="entry name" value="IM:7136021-RELATED"/>
    <property type="match status" value="1"/>
</dbReference>
<dbReference type="Gene3D" id="1.20.1280.50">
    <property type="match status" value="1"/>
</dbReference>
<dbReference type="InterPro" id="IPR001810">
    <property type="entry name" value="F-box_dom"/>
</dbReference>
<evidence type="ECO:0000313" key="2">
    <source>
        <dbReference type="EMBL" id="CAE6419146.1"/>
    </source>
</evidence>